<dbReference type="SUPFAM" id="SSF54160">
    <property type="entry name" value="Chromo domain-like"/>
    <property type="match status" value="1"/>
</dbReference>
<gene>
    <name evidence="8" type="ORF">F3Y22_tig00110500pilonHSYRG00129</name>
</gene>
<dbReference type="Gene3D" id="1.10.340.70">
    <property type="match status" value="1"/>
</dbReference>
<evidence type="ECO:0000259" key="5">
    <source>
        <dbReference type="Pfam" id="PF00078"/>
    </source>
</evidence>
<dbReference type="Pfam" id="PF17921">
    <property type="entry name" value="Integrase_H2C2"/>
    <property type="match status" value="1"/>
</dbReference>
<proteinExistence type="predicted"/>
<sequence>MPLKHYQSKPQLEEQFATLNDQFQAFPTQTEEMQNQVALISPMKNTLTQLATMVEGIQLQLTQAMKHSEQETGKSKNSTNKGPYQYNSPKSTLNLQSTNPMSSVKPPKLSLPPFDGSNPLDWIFQAELYFNYYQLPPEDQLSTISFYMQGQALSWFMWMYNNRQLTTWDAFVRALEMRFGPSSYDNHRAALFKLRQTVVDEEEQSYIQHPELPQSVPHNQAQCHTTTDSEFYLSLATYFGLSSPKTLRVSGEIQGQVYSMLIDSGSTHNIMQPRVISFLGLPIVVVPNFQISSMVLRWTLGVFVMPFGLSNGPSTFQASMNDLSREVLRHFVLVFFDDILIYSATLKEHVEHLRQGESVPSEHSVFLGAKPFRGNRYCQPVAYLLKSQQFRWNERADGAFKELKDAMTQVHVLALPDFTATFELITDASGTAIGAVLLQSDHPISHFSKKLVPRMQVASAYVRELFALTEAVKKFRQYLLGRNFFIFTDQRSLKYLLSQSVTPEQHKWLTKLMGYDYEIIYKHGKENKVADALSPVQTCSYAAITAPEFTWLSALREYFATEPKGMDFIHKVKSDLISGFTINDKLIYFNRRLYIPAKADLRQQLLAEYHTSPLGRHLGNRATLAHLASSFFCLTMSKDVHMSDTQILHSKTIWPSSISTNSLTSLGRPKHGLHHQSSSFNRQNHHLVKFISSMAFLKPSSRTETLFSYLNFRRNCFVSLAPNSTTAAPTTLILMAKQSLHSSIQMSPFQALYGRPPPTVPFYIISTSKNASIDATLTHRDQLLSELKQALRHSQQAMMQQTNKKRQDVKFEEGELVYIKLQPNVSYEIDLPATSRIHNIFHISHLRRCLNNPPEPTFLIPATDEDDKPIVTPEKISDWRQLWSNGISKEQCLIQWSNTALTDCTWEDVEELRCSHPSLFSDTVPSGSVGMDDSSLVDKAKVMEGGIVKRAQHKPFWAKDYVPK</sequence>
<feature type="domain" description="Reverse transcriptase/retrotransposon-derived protein RNase H-like" evidence="6">
    <location>
        <begin position="392"/>
        <end position="486"/>
    </location>
</feature>
<feature type="domain" description="Integrase zinc-binding" evidence="7">
    <location>
        <begin position="599"/>
        <end position="641"/>
    </location>
</feature>
<keyword evidence="9" id="KW-1185">Reference proteome</keyword>
<dbReference type="PANTHER" id="PTHR37984:SF5">
    <property type="entry name" value="PROTEIN NYNRIN-LIKE"/>
    <property type="match status" value="1"/>
</dbReference>
<dbReference type="Pfam" id="PF17919">
    <property type="entry name" value="RT_RNaseH_2"/>
    <property type="match status" value="1"/>
</dbReference>
<dbReference type="Gene3D" id="3.30.70.270">
    <property type="match status" value="1"/>
</dbReference>
<keyword evidence="1" id="KW-0460">Magnesium</keyword>
<evidence type="ECO:0000259" key="7">
    <source>
        <dbReference type="Pfam" id="PF17921"/>
    </source>
</evidence>
<dbReference type="CDD" id="cd00303">
    <property type="entry name" value="retropepsin_like"/>
    <property type="match status" value="1"/>
</dbReference>
<dbReference type="InterPro" id="IPR000477">
    <property type="entry name" value="RT_dom"/>
</dbReference>
<accession>A0A6A3AEC1</accession>
<organism evidence="8 9">
    <name type="scientific">Hibiscus syriacus</name>
    <name type="common">Rose of Sharon</name>
    <dbReference type="NCBI Taxonomy" id="106335"/>
    <lineage>
        <taxon>Eukaryota</taxon>
        <taxon>Viridiplantae</taxon>
        <taxon>Streptophyta</taxon>
        <taxon>Embryophyta</taxon>
        <taxon>Tracheophyta</taxon>
        <taxon>Spermatophyta</taxon>
        <taxon>Magnoliopsida</taxon>
        <taxon>eudicotyledons</taxon>
        <taxon>Gunneridae</taxon>
        <taxon>Pentapetalae</taxon>
        <taxon>rosids</taxon>
        <taxon>malvids</taxon>
        <taxon>Malvales</taxon>
        <taxon>Malvaceae</taxon>
        <taxon>Malvoideae</taxon>
        <taxon>Hibiscus</taxon>
    </lineage>
</organism>
<dbReference type="InterPro" id="IPR041577">
    <property type="entry name" value="RT_RNaseH_2"/>
</dbReference>
<name>A0A6A3AEC1_HIBSY</name>
<comment type="caution">
    <text evidence="8">The sequence shown here is derived from an EMBL/GenBank/DDBJ whole genome shotgun (WGS) entry which is preliminary data.</text>
</comment>
<dbReference type="InterPro" id="IPR001969">
    <property type="entry name" value="Aspartic_peptidase_AS"/>
</dbReference>
<evidence type="ECO:0000313" key="8">
    <source>
        <dbReference type="EMBL" id="KAE8702143.1"/>
    </source>
</evidence>
<dbReference type="InterPro" id="IPR041588">
    <property type="entry name" value="Integrase_H2C2"/>
</dbReference>
<dbReference type="AlphaFoldDB" id="A0A6A3AEC1"/>
<dbReference type="Pfam" id="PF00078">
    <property type="entry name" value="RVT_1"/>
    <property type="match status" value="1"/>
</dbReference>
<evidence type="ECO:0000256" key="1">
    <source>
        <dbReference type="ARBA" id="ARBA00022842"/>
    </source>
</evidence>
<dbReference type="InterPro" id="IPR016197">
    <property type="entry name" value="Chromo-like_dom_sf"/>
</dbReference>
<dbReference type="Gene3D" id="3.10.20.370">
    <property type="match status" value="1"/>
</dbReference>
<protein>
    <recommendedName>
        <fullName evidence="10">Reverse transcriptase</fullName>
    </recommendedName>
</protein>
<evidence type="ECO:0000256" key="3">
    <source>
        <dbReference type="ARBA" id="ARBA00023268"/>
    </source>
</evidence>
<evidence type="ECO:0008006" key="10">
    <source>
        <dbReference type="Google" id="ProtNLM"/>
    </source>
</evidence>
<dbReference type="InterPro" id="IPR043502">
    <property type="entry name" value="DNA/RNA_pol_sf"/>
</dbReference>
<keyword evidence="3" id="KW-0511">Multifunctional enzyme</keyword>
<feature type="domain" description="Reverse transcriptase" evidence="5">
    <location>
        <begin position="303"/>
        <end position="355"/>
    </location>
</feature>
<dbReference type="GO" id="GO:0015074">
    <property type="term" value="P:DNA integration"/>
    <property type="evidence" value="ECO:0007669"/>
    <property type="project" value="UniProtKB-KW"/>
</dbReference>
<evidence type="ECO:0000256" key="2">
    <source>
        <dbReference type="ARBA" id="ARBA00022908"/>
    </source>
</evidence>
<dbReference type="CDD" id="cd09274">
    <property type="entry name" value="RNase_HI_RT_Ty3"/>
    <property type="match status" value="1"/>
</dbReference>
<feature type="region of interest" description="Disordered" evidence="4">
    <location>
        <begin position="65"/>
        <end position="106"/>
    </location>
</feature>
<dbReference type="InterPro" id="IPR050951">
    <property type="entry name" value="Retrovirus_Pol_polyprotein"/>
</dbReference>
<dbReference type="PANTHER" id="PTHR37984">
    <property type="entry name" value="PROTEIN CBG26694"/>
    <property type="match status" value="1"/>
</dbReference>
<dbReference type="InterPro" id="IPR043128">
    <property type="entry name" value="Rev_trsase/Diguanyl_cyclase"/>
</dbReference>
<dbReference type="PROSITE" id="PS00141">
    <property type="entry name" value="ASP_PROTEASE"/>
    <property type="match status" value="1"/>
</dbReference>
<dbReference type="Proteomes" id="UP000436088">
    <property type="component" value="Unassembled WGS sequence"/>
</dbReference>
<evidence type="ECO:0000256" key="4">
    <source>
        <dbReference type="SAM" id="MobiDB-lite"/>
    </source>
</evidence>
<evidence type="ECO:0000313" key="9">
    <source>
        <dbReference type="Proteomes" id="UP000436088"/>
    </source>
</evidence>
<reference evidence="8" key="1">
    <citation type="submission" date="2019-09" db="EMBL/GenBank/DDBJ databases">
        <title>Draft genome information of white flower Hibiscus syriacus.</title>
        <authorList>
            <person name="Kim Y.-M."/>
        </authorList>
    </citation>
    <scope>NUCLEOTIDE SEQUENCE [LARGE SCALE GENOMIC DNA]</scope>
    <source>
        <strain evidence="8">YM2019G1</strain>
    </source>
</reference>
<evidence type="ECO:0000259" key="6">
    <source>
        <dbReference type="Pfam" id="PF17919"/>
    </source>
</evidence>
<dbReference type="EMBL" id="VEPZ02001011">
    <property type="protein sequence ID" value="KAE8702143.1"/>
    <property type="molecule type" value="Genomic_DNA"/>
</dbReference>
<dbReference type="SUPFAM" id="SSF56672">
    <property type="entry name" value="DNA/RNA polymerases"/>
    <property type="match status" value="1"/>
</dbReference>
<dbReference type="GO" id="GO:0004190">
    <property type="term" value="F:aspartic-type endopeptidase activity"/>
    <property type="evidence" value="ECO:0007669"/>
    <property type="project" value="InterPro"/>
</dbReference>
<dbReference type="GO" id="GO:0006508">
    <property type="term" value="P:proteolysis"/>
    <property type="evidence" value="ECO:0007669"/>
    <property type="project" value="InterPro"/>
</dbReference>
<keyword evidence="2" id="KW-0229">DNA integration</keyword>
<feature type="compositionally biased region" description="Polar residues" evidence="4">
    <location>
        <begin position="75"/>
        <end position="99"/>
    </location>
</feature>